<keyword evidence="3" id="KW-1185">Reference proteome</keyword>
<name>A0A914IB85_GLORO</name>
<dbReference type="Proteomes" id="UP000887572">
    <property type="component" value="Unplaced"/>
</dbReference>
<dbReference type="WBParaSite" id="Gr19_v10_g8986.t1">
    <property type="protein sequence ID" value="Gr19_v10_g8986.t1"/>
    <property type="gene ID" value="Gr19_v10_g8986"/>
</dbReference>
<dbReference type="Pfam" id="PF26633">
    <property type="entry name" value="DUF8206"/>
    <property type="match status" value="1"/>
</dbReference>
<dbReference type="PANTHER" id="PTHR32046:SF11">
    <property type="entry name" value="IMMUNE-ASSOCIATED NUCLEOTIDE-BINDING PROTEIN 10-LIKE"/>
    <property type="match status" value="1"/>
</dbReference>
<dbReference type="InterPro" id="IPR027417">
    <property type="entry name" value="P-loop_NTPase"/>
</dbReference>
<feature type="compositionally biased region" description="Low complexity" evidence="1">
    <location>
        <begin position="973"/>
        <end position="996"/>
    </location>
</feature>
<dbReference type="PROSITE" id="PS00675">
    <property type="entry name" value="SIGMA54_INTERACT_1"/>
    <property type="match status" value="1"/>
</dbReference>
<reference evidence="4" key="1">
    <citation type="submission" date="2022-11" db="UniProtKB">
        <authorList>
            <consortium name="WormBaseParasite"/>
        </authorList>
    </citation>
    <scope>IDENTIFICATION</scope>
</reference>
<feature type="region of interest" description="Disordered" evidence="1">
    <location>
        <begin position="962"/>
        <end position="1024"/>
    </location>
</feature>
<dbReference type="InterPro" id="IPR058519">
    <property type="entry name" value="DUF8206"/>
</dbReference>
<feature type="compositionally biased region" description="Basic and acidic residues" evidence="1">
    <location>
        <begin position="877"/>
        <end position="894"/>
    </location>
</feature>
<dbReference type="InterPro" id="IPR025662">
    <property type="entry name" value="Sigma_54_int_dom_ATP-bd_1"/>
</dbReference>
<evidence type="ECO:0000313" key="4">
    <source>
        <dbReference type="WBParaSite" id="Gr19_v10_g8986.t1"/>
    </source>
</evidence>
<feature type="domain" description="DUF8206" evidence="2">
    <location>
        <begin position="594"/>
        <end position="670"/>
    </location>
</feature>
<evidence type="ECO:0000256" key="1">
    <source>
        <dbReference type="SAM" id="MobiDB-lite"/>
    </source>
</evidence>
<evidence type="ECO:0000259" key="2">
    <source>
        <dbReference type="Pfam" id="PF26633"/>
    </source>
</evidence>
<dbReference type="SUPFAM" id="SSF52540">
    <property type="entry name" value="P-loop containing nucleoside triphosphate hydrolases"/>
    <property type="match status" value="1"/>
</dbReference>
<feature type="compositionally biased region" description="Polar residues" evidence="1">
    <location>
        <begin position="900"/>
        <end position="909"/>
    </location>
</feature>
<feature type="region of interest" description="Disordered" evidence="1">
    <location>
        <begin position="876"/>
        <end position="910"/>
    </location>
</feature>
<evidence type="ECO:0000313" key="3">
    <source>
        <dbReference type="Proteomes" id="UP000887572"/>
    </source>
</evidence>
<dbReference type="AlphaFoldDB" id="A0A914IB85"/>
<dbReference type="PANTHER" id="PTHR32046">
    <property type="entry name" value="G DOMAIN-CONTAINING PROTEIN"/>
    <property type="match status" value="1"/>
</dbReference>
<organism evidence="3 4">
    <name type="scientific">Globodera rostochiensis</name>
    <name type="common">Golden nematode worm</name>
    <name type="synonym">Heterodera rostochiensis</name>
    <dbReference type="NCBI Taxonomy" id="31243"/>
    <lineage>
        <taxon>Eukaryota</taxon>
        <taxon>Metazoa</taxon>
        <taxon>Ecdysozoa</taxon>
        <taxon>Nematoda</taxon>
        <taxon>Chromadorea</taxon>
        <taxon>Rhabditida</taxon>
        <taxon>Tylenchina</taxon>
        <taxon>Tylenchomorpha</taxon>
        <taxon>Tylenchoidea</taxon>
        <taxon>Heteroderidae</taxon>
        <taxon>Heteroderinae</taxon>
        <taxon>Globodera</taxon>
    </lineage>
</organism>
<accession>A0A914IB85</accession>
<sequence length="1024" mass="116579">MEPRMELIRQLDSKGVQYIGRGNRRLTDVLLGNGGSSTNASLTLHFVLLYSESRTTPPVDDGGGLSSQHDGERSFRRCLGQLYQMAKRGKSCAFVDLDVMLSDDDATAYDGLPQGILELDGFPNIGSRLVKMRGHKLLTADCVTEEAQKLEICIARIENSQQTEVGAVPQKKTEPCSLPCPLCTVYGGKCQNNDLLWGCDDCGQTLAFVKDENAPMTHFYCACGATPVEEFSFRCNDVDAHGNEFKHFATKTQLNKELERLKSKGILTILLLGETGVGKSTLINAIVNYLKHPTFEEAIQADEIESVIPARFSTEEYDADGKLVQTEVFIGKLSKDECLEPGKSQTKRPKADIITLRDGLKIRLIDTPGIGDTGGVEEDNLNFQKTLSFISTLPELHAIFILRQSTPGMYMSMFFKYCINGLLTYLHKNAAENIFFMCTYARGSNYKMGKTREVLQAILNPIEAAHNVSIPLHRNRIYCLDNEAFEHLCLIKKAKVRYSEENMANFSESWTRAEQELQRMLKNVSALKPYRTWETVSLNKAHRTIVDLTYPLASISQKIQENLVRIKEHQEAISRGEQELTTAPIFETVQFVPLQHQDIVCTAKCCTEEKRTAGGNFIKLYKKCQKQCYLENIQTPTMPDESLKKCWAFDGQDKCKVCGCDWSVHMYIRFDQMVVTNELDEAKRKLFVDKRDTLSTLESYRLQMLDEREKIYSKAALFCSFLKTWALTPYNDSMEAYILLSIQDGERFVAETDGEADQKLYVEKLKGLRESLRLYKEQKELIDAANANDSNGLKVIKAEDVTEFFEELCKLPIFGPNIKQMYEAQQKTREVNQKEYTEEMAGTEFMPKPSRNEMPGNRVEQYLNDLEQQSLLNSAKKQRETELLQEQQRIEQQKQRHQYYGQNHSSYANPRQFVDNLRAKSSRGYGSNNSQMASGSAAFRQQRESTYLEALCRYPPLADSVYNRVQPPPAQPPHHQQQQEFDSFTSSSDISESRSNNNKRDDGRTPPKGNQNQSRFGQRPMERQ</sequence>
<proteinExistence type="predicted"/>
<protein>
    <submittedName>
        <fullName evidence="4">G domain-containing protein</fullName>
    </submittedName>
</protein>
<dbReference type="Gene3D" id="3.40.50.300">
    <property type="entry name" value="P-loop containing nucleotide triphosphate hydrolases"/>
    <property type="match status" value="1"/>
</dbReference>